<evidence type="ECO:0000313" key="3">
    <source>
        <dbReference type="Proteomes" id="UP000324800"/>
    </source>
</evidence>
<name>A0A5J4W921_9EUKA</name>
<organism evidence="2 3">
    <name type="scientific">Streblomastix strix</name>
    <dbReference type="NCBI Taxonomy" id="222440"/>
    <lineage>
        <taxon>Eukaryota</taxon>
        <taxon>Metamonada</taxon>
        <taxon>Preaxostyla</taxon>
        <taxon>Oxymonadida</taxon>
        <taxon>Streblomastigidae</taxon>
        <taxon>Streblomastix</taxon>
    </lineage>
</organism>
<reference evidence="2 3" key="1">
    <citation type="submission" date="2019-03" db="EMBL/GenBank/DDBJ databases">
        <title>Single cell metagenomics reveals metabolic interactions within the superorganism composed of flagellate Streblomastix strix and complex community of Bacteroidetes bacteria on its surface.</title>
        <authorList>
            <person name="Treitli S.C."/>
            <person name="Kolisko M."/>
            <person name="Husnik F."/>
            <person name="Keeling P."/>
            <person name="Hampl V."/>
        </authorList>
    </citation>
    <scope>NUCLEOTIDE SEQUENCE [LARGE SCALE GENOMIC DNA]</scope>
    <source>
        <strain evidence="2">ST1C</strain>
    </source>
</reference>
<accession>A0A5J4W921</accession>
<comment type="caution">
    <text evidence="2">The sequence shown here is derived from an EMBL/GenBank/DDBJ whole genome shotgun (WGS) entry which is preliminary data.</text>
</comment>
<dbReference type="EMBL" id="SNRW01003086">
    <property type="protein sequence ID" value="KAA6390839.1"/>
    <property type="molecule type" value="Genomic_DNA"/>
</dbReference>
<protein>
    <submittedName>
        <fullName evidence="2">Uncharacterized protein</fullName>
    </submittedName>
</protein>
<feature type="region of interest" description="Disordered" evidence="1">
    <location>
        <begin position="90"/>
        <end position="121"/>
    </location>
</feature>
<sequence>MTETQHALNDYINFVRIYTSNGLSGNSLLTLELEICVPVMSIYVPTNVNDRANISHVYRKERIPEDRIEFVSYLKKIVLLGIKRDILRQQQESQEKQKRDQQRLKGQDGYDDKTKAICRET</sequence>
<proteinExistence type="predicted"/>
<gene>
    <name evidence="2" type="ORF">EZS28_013635</name>
</gene>
<evidence type="ECO:0000313" key="2">
    <source>
        <dbReference type="EMBL" id="KAA6390839.1"/>
    </source>
</evidence>
<evidence type="ECO:0000256" key="1">
    <source>
        <dbReference type="SAM" id="MobiDB-lite"/>
    </source>
</evidence>
<dbReference type="Proteomes" id="UP000324800">
    <property type="component" value="Unassembled WGS sequence"/>
</dbReference>
<dbReference type="AlphaFoldDB" id="A0A5J4W921"/>